<gene>
    <name evidence="1" type="ORF">HPE63_15540</name>
</gene>
<dbReference type="RefSeq" id="WP_188315200.1">
    <property type="nucleotide sequence ID" value="NZ_JABTCG010000005.1"/>
</dbReference>
<evidence type="ECO:0000313" key="2">
    <source>
        <dbReference type="Proteomes" id="UP000598350"/>
    </source>
</evidence>
<dbReference type="PROSITE" id="PS51257">
    <property type="entry name" value="PROKAR_LIPOPROTEIN"/>
    <property type="match status" value="1"/>
</dbReference>
<comment type="caution">
    <text evidence="1">The sequence shown here is derived from an EMBL/GenBank/DDBJ whole genome shotgun (WGS) entry which is preliminary data.</text>
</comment>
<evidence type="ECO:0000313" key="1">
    <source>
        <dbReference type="EMBL" id="MBD0852095.1"/>
    </source>
</evidence>
<proteinExistence type="predicted"/>
<name>A0ABR7VEL2_9FLAO</name>
<dbReference type="EMBL" id="JABTCG010000005">
    <property type="protein sequence ID" value="MBD0852095.1"/>
    <property type="molecule type" value="Genomic_DNA"/>
</dbReference>
<protein>
    <submittedName>
        <fullName evidence="1">Uncharacterized protein</fullName>
    </submittedName>
</protein>
<reference evidence="1 2" key="1">
    <citation type="submission" date="2020-05" db="EMBL/GenBank/DDBJ databases">
        <title>The draft genome sequence of Maribacter arenosus CAU 1321.</title>
        <authorList>
            <person name="Mu L."/>
        </authorList>
    </citation>
    <scope>NUCLEOTIDE SEQUENCE [LARGE SCALE GENOMIC DNA]</scope>
    <source>
        <strain evidence="1 2">CAU 1321</strain>
    </source>
</reference>
<keyword evidence="2" id="KW-1185">Reference proteome</keyword>
<organism evidence="1 2">
    <name type="scientific">Maribacter arenosus</name>
    <dbReference type="NCBI Taxonomy" id="1854708"/>
    <lineage>
        <taxon>Bacteria</taxon>
        <taxon>Pseudomonadati</taxon>
        <taxon>Bacteroidota</taxon>
        <taxon>Flavobacteriia</taxon>
        <taxon>Flavobacteriales</taxon>
        <taxon>Flavobacteriaceae</taxon>
        <taxon>Maribacter</taxon>
    </lineage>
</organism>
<sequence>MKKSPIAFLLVLVLFSQSCKDDDCGGVLCNTPPEPFDFELIDKTTGENLFTNNTYDPTDLKVIDRADDRVVEFDFISENNYNMIRVYTIGWQTETVQYAFEIGSEPLFELFVDAERLNADCCSYTEYNEIRIDNAEFQRDPSTGIYQILVD</sequence>
<dbReference type="Proteomes" id="UP000598350">
    <property type="component" value="Unassembled WGS sequence"/>
</dbReference>
<accession>A0ABR7VEL2</accession>